<keyword evidence="3 9" id="KW-1134">Transmembrane beta strand</keyword>
<evidence type="ECO:0000256" key="2">
    <source>
        <dbReference type="ARBA" id="ARBA00022448"/>
    </source>
</evidence>
<organism evidence="15 16">
    <name type="scientific">Sphingomonas abietis</name>
    <dbReference type="NCBI Taxonomy" id="3012344"/>
    <lineage>
        <taxon>Bacteria</taxon>
        <taxon>Pseudomonadati</taxon>
        <taxon>Pseudomonadota</taxon>
        <taxon>Alphaproteobacteria</taxon>
        <taxon>Sphingomonadales</taxon>
        <taxon>Sphingomonadaceae</taxon>
        <taxon>Sphingomonas</taxon>
    </lineage>
</organism>
<accession>A0ABY7NIC5</accession>
<name>A0ABY7NIC5_9SPHN</name>
<feature type="domain" description="TonB-dependent receptor plug" evidence="14">
    <location>
        <begin position="62"/>
        <end position="187"/>
    </location>
</feature>
<proteinExistence type="inferred from homology"/>
<dbReference type="PANTHER" id="PTHR47234">
    <property type="match status" value="1"/>
</dbReference>
<feature type="chain" id="PRO_5046369210" evidence="12">
    <location>
        <begin position="31"/>
        <end position="887"/>
    </location>
</feature>
<evidence type="ECO:0000256" key="7">
    <source>
        <dbReference type="ARBA" id="ARBA00023136"/>
    </source>
</evidence>
<evidence type="ECO:0000256" key="9">
    <source>
        <dbReference type="PROSITE-ProRule" id="PRU01360"/>
    </source>
</evidence>
<keyword evidence="2 9" id="KW-0813">Transport</keyword>
<feature type="short sequence motif" description="TonB box" evidence="10">
    <location>
        <begin position="49"/>
        <end position="55"/>
    </location>
</feature>
<reference evidence="15 16" key="1">
    <citation type="submission" date="2022-12" db="EMBL/GenBank/DDBJ databases">
        <title>Sphingomonas abieness sp. nov., an endophytic bacterium isolated from Abies koreana.</title>
        <authorList>
            <person name="Jiang L."/>
            <person name="Lee J."/>
        </authorList>
    </citation>
    <scope>NUCLEOTIDE SEQUENCE [LARGE SCALE GENOMIC DNA]</scope>
    <source>
        <strain evidence="16">PAMB 00755</strain>
    </source>
</reference>
<evidence type="ECO:0000256" key="8">
    <source>
        <dbReference type="ARBA" id="ARBA00023237"/>
    </source>
</evidence>
<dbReference type="InterPro" id="IPR037066">
    <property type="entry name" value="Plug_dom_sf"/>
</dbReference>
<evidence type="ECO:0000313" key="15">
    <source>
        <dbReference type="EMBL" id="WBO20750.1"/>
    </source>
</evidence>
<sequence length="887" mass="93994">MNHARKTLARGALFATVATTSLILANQARAAQADAPVAAASAAPAVDDTIIVTGTRRTDRTVTDSPSPIDVITAADLRTQPTANIIDSLKNIIPSFFVGQNTISDASSFVRSPSLRGLPGDEVLVQLNGKRYNRSSLVQVYTGGDTGLSFGAQAPDISAIPSIAISNVQVLRDGATAQYGSDAIGGVMNFGLRKDAGFEVQGRWGQYYAGDGDSRQIAADGGVKLGERGFINVAGEYNDDLGTSRGHQPPGAYYLAQAQPGLADQIPNAGKDKAQIWGTSPSHGYKITVNAGFDVTSNSELYAFGNFARTHTDESFNYRRPVAFPLSAGGAPIDNGTAITNTGISRNGAYAPVYLTPCPAGSATCPAGGFVVDSNTWSAATLYPGGFTPRFVGVTKEAFGTAGWKGHLDDGFTWDLSGSVSRHELALSMYDSLNSSYGPQTQTKFDFGSFIQKEQDVNLDLTYPLEVGFASPITISGGGEYRNETFSATPGDEQGYAAGPYAAQTLYTQTSPGVYTRSGTAAQGAGASGYAGGNPAFTGSWSQKSYAFYVGAETDITQKLTVGAMGRYEHYSDFGSAKVWKANGLWKATPWLSLRGTVGTGFHAPTPGQSHDAVVTTSFLAGNAIQQGTYPVGSAPSLYFGSKPLKPEKSTNWGVGAVLKPLSRVTLTVDYYNIKVRNRIFLSQSFPVTAADIAIQPALAAVGAGGTVQYFTNALDTLTRGIDVVGSYHTQVLGGALNLTLAYNYNKSTVSKYDAAAISNAQIIDINSLAPKHRIITSAAWSIGDFAINARENFYSSWRDEVDYPGQKFGSKFTTDLDLSYTAMQHYTLTVGANNLFSNHPDKIKASSSNPIYTATNSLLDGSVYPRIGGPFGFNGGFYYVRLRVKY</sequence>
<keyword evidence="6 10" id="KW-0798">TonB box</keyword>
<dbReference type="Pfam" id="PF00593">
    <property type="entry name" value="TonB_dep_Rec_b-barrel"/>
    <property type="match status" value="1"/>
</dbReference>
<dbReference type="InterPro" id="IPR010916">
    <property type="entry name" value="TonB_box_CS"/>
</dbReference>
<dbReference type="InterPro" id="IPR039426">
    <property type="entry name" value="TonB-dep_rcpt-like"/>
</dbReference>
<dbReference type="Gene3D" id="2.170.130.10">
    <property type="entry name" value="TonB-dependent receptor, plug domain"/>
    <property type="match status" value="1"/>
</dbReference>
<keyword evidence="8 9" id="KW-0998">Cell outer membrane</keyword>
<evidence type="ECO:0000256" key="12">
    <source>
        <dbReference type="SAM" id="SignalP"/>
    </source>
</evidence>
<dbReference type="Gene3D" id="2.40.170.20">
    <property type="entry name" value="TonB-dependent receptor, beta-barrel domain"/>
    <property type="match status" value="1"/>
</dbReference>
<dbReference type="Pfam" id="PF07715">
    <property type="entry name" value="Plug"/>
    <property type="match status" value="1"/>
</dbReference>
<evidence type="ECO:0000256" key="11">
    <source>
        <dbReference type="RuleBase" id="RU003357"/>
    </source>
</evidence>
<evidence type="ECO:0000259" key="14">
    <source>
        <dbReference type="Pfam" id="PF07715"/>
    </source>
</evidence>
<protein>
    <submittedName>
        <fullName evidence="15">TonB-dependent receptor</fullName>
    </submittedName>
</protein>
<keyword evidence="4 9" id="KW-0812">Transmembrane</keyword>
<feature type="domain" description="TonB-dependent receptor-like beta-barrel" evidence="13">
    <location>
        <begin position="392"/>
        <end position="836"/>
    </location>
</feature>
<dbReference type="PROSITE" id="PS52016">
    <property type="entry name" value="TONB_DEPENDENT_REC_3"/>
    <property type="match status" value="1"/>
</dbReference>
<comment type="subcellular location">
    <subcellularLocation>
        <location evidence="1 9">Cell outer membrane</location>
        <topology evidence="1 9">Multi-pass membrane protein</topology>
    </subcellularLocation>
</comment>
<evidence type="ECO:0000259" key="13">
    <source>
        <dbReference type="Pfam" id="PF00593"/>
    </source>
</evidence>
<evidence type="ECO:0000256" key="5">
    <source>
        <dbReference type="ARBA" id="ARBA00022729"/>
    </source>
</evidence>
<comment type="similarity">
    <text evidence="9 11">Belongs to the TonB-dependent receptor family.</text>
</comment>
<keyword evidence="16" id="KW-1185">Reference proteome</keyword>
<dbReference type="SUPFAM" id="SSF56935">
    <property type="entry name" value="Porins"/>
    <property type="match status" value="1"/>
</dbReference>
<feature type="signal peptide" evidence="12">
    <location>
        <begin position="1"/>
        <end position="30"/>
    </location>
</feature>
<evidence type="ECO:0000256" key="4">
    <source>
        <dbReference type="ARBA" id="ARBA00022692"/>
    </source>
</evidence>
<evidence type="ECO:0000256" key="3">
    <source>
        <dbReference type="ARBA" id="ARBA00022452"/>
    </source>
</evidence>
<dbReference type="RefSeq" id="WP_270075400.1">
    <property type="nucleotide sequence ID" value="NZ_CP115174.1"/>
</dbReference>
<dbReference type="PANTHER" id="PTHR47234:SF3">
    <property type="entry name" value="SECRETIN_TONB SHORT N-TERMINAL DOMAIN-CONTAINING PROTEIN"/>
    <property type="match status" value="1"/>
</dbReference>
<evidence type="ECO:0000256" key="10">
    <source>
        <dbReference type="PROSITE-ProRule" id="PRU10143"/>
    </source>
</evidence>
<evidence type="ECO:0000256" key="6">
    <source>
        <dbReference type="ARBA" id="ARBA00023077"/>
    </source>
</evidence>
<evidence type="ECO:0000256" key="1">
    <source>
        <dbReference type="ARBA" id="ARBA00004571"/>
    </source>
</evidence>
<evidence type="ECO:0000313" key="16">
    <source>
        <dbReference type="Proteomes" id="UP001210865"/>
    </source>
</evidence>
<dbReference type="EMBL" id="CP115174">
    <property type="protein sequence ID" value="WBO20750.1"/>
    <property type="molecule type" value="Genomic_DNA"/>
</dbReference>
<keyword evidence="5 12" id="KW-0732">Signal</keyword>
<gene>
    <name evidence="15" type="ORF">PBT88_11045</name>
</gene>
<dbReference type="InterPro" id="IPR000531">
    <property type="entry name" value="Beta-barrel_TonB"/>
</dbReference>
<dbReference type="PROSITE" id="PS00430">
    <property type="entry name" value="TONB_DEPENDENT_REC_1"/>
    <property type="match status" value="1"/>
</dbReference>
<keyword evidence="7 9" id="KW-0472">Membrane</keyword>
<dbReference type="Proteomes" id="UP001210865">
    <property type="component" value="Chromosome"/>
</dbReference>
<keyword evidence="15" id="KW-0675">Receptor</keyword>
<dbReference type="InterPro" id="IPR012910">
    <property type="entry name" value="Plug_dom"/>
</dbReference>
<dbReference type="InterPro" id="IPR036942">
    <property type="entry name" value="Beta-barrel_TonB_sf"/>
</dbReference>